<dbReference type="EMBL" id="CP017834">
    <property type="protein sequence ID" value="APJ04770.1"/>
    <property type="molecule type" value="Genomic_DNA"/>
</dbReference>
<dbReference type="GO" id="GO:0015871">
    <property type="term" value="P:choline transport"/>
    <property type="evidence" value="ECO:0007669"/>
    <property type="project" value="InterPro"/>
</dbReference>
<evidence type="ECO:0000256" key="1">
    <source>
        <dbReference type="SAM" id="SignalP"/>
    </source>
</evidence>
<dbReference type="Gene3D" id="3.40.190.10">
    <property type="entry name" value="Periplasmic binding protein-like II"/>
    <property type="match status" value="1"/>
</dbReference>
<evidence type="ECO:0000313" key="3">
    <source>
        <dbReference type="EMBL" id="APJ04770.1"/>
    </source>
</evidence>
<name>A0A1L4D3K5_9BACT</name>
<dbReference type="STRING" id="1915309.AXG55_13030"/>
<dbReference type="OrthoDB" id="9787902at2"/>
<dbReference type="GO" id="GO:0022857">
    <property type="term" value="F:transmembrane transporter activity"/>
    <property type="evidence" value="ECO:0007669"/>
    <property type="project" value="InterPro"/>
</dbReference>
<organism evidence="3 4">
    <name type="scientific">Silvanigrella aquatica</name>
    <dbReference type="NCBI Taxonomy" id="1915309"/>
    <lineage>
        <taxon>Bacteria</taxon>
        <taxon>Pseudomonadati</taxon>
        <taxon>Bdellovibrionota</taxon>
        <taxon>Oligoflexia</taxon>
        <taxon>Silvanigrellales</taxon>
        <taxon>Silvanigrellaceae</taxon>
        <taxon>Silvanigrella</taxon>
    </lineage>
</organism>
<dbReference type="AlphaFoldDB" id="A0A1L4D3K5"/>
<dbReference type="RefSeq" id="WP_148698528.1">
    <property type="nucleotide sequence ID" value="NZ_CP017834.1"/>
</dbReference>
<reference evidence="3 4" key="1">
    <citation type="submission" date="2016-10" db="EMBL/GenBank/DDBJ databases">
        <title>Silvanigrella aquatica sp. nov., isolated from a freshwater lake located in the Black Forest, Germany, description of Silvanigrellaceae fam. nov., Silvanigrellales ord. nov., reclassification of the order Bdellovibrionales in the class Oligoflexia, reclassification of the families Bacteriovoracaceae and Halobacteriovoraceae in the new order Bacteriovoracales ord. nov., and reclassification of the family Pseudobacteriovoracaceae in the order Oligoflexiales.</title>
        <authorList>
            <person name="Hahn M.W."/>
            <person name="Schmidt J."/>
            <person name="Koll U."/>
            <person name="Rohde M."/>
            <person name="Verbag S."/>
            <person name="Pitt A."/>
            <person name="Nakai R."/>
            <person name="Naganuma T."/>
            <person name="Lang E."/>
        </authorList>
    </citation>
    <scope>NUCLEOTIDE SEQUENCE [LARGE SCALE GENOMIC DNA]</scope>
    <source>
        <strain evidence="3 4">MWH-Nonnen-W8red</strain>
    </source>
</reference>
<dbReference type="GO" id="GO:0033265">
    <property type="term" value="F:choline binding"/>
    <property type="evidence" value="ECO:0007669"/>
    <property type="project" value="InterPro"/>
</dbReference>
<gene>
    <name evidence="3" type="ORF">AXG55_13030</name>
</gene>
<dbReference type="InterPro" id="IPR017783">
    <property type="entry name" value="ABC_choline_sub-bd"/>
</dbReference>
<dbReference type="CDD" id="cd13640">
    <property type="entry name" value="PBP2_ChoX"/>
    <property type="match status" value="1"/>
</dbReference>
<dbReference type="InterPro" id="IPR007210">
    <property type="entry name" value="ABC_Gly_betaine_transp_sub-bd"/>
</dbReference>
<proteinExistence type="predicted"/>
<evidence type="ECO:0000259" key="2">
    <source>
        <dbReference type="Pfam" id="PF04069"/>
    </source>
</evidence>
<sequence length="314" mass="35697">MHRLSVLFSVFFSVLSLKVFAAVDCKKIRFSNVGWTDVTASTAIASEILNSLGYETKSTELSVPMTFASLKNKDIDVFLGNWMPTMTADIRPYQLQGSIETVGTILRGAKYTLAVPSYVYDAGVKTFSDLNKFKDKFQGKIYGIESGNDGNRHILDIIKENAFNLNDWKLIESSEQAMLMEVIQATKRNKWIVFLGWEPHPMNKLIKMQYLDGGDKYFGPHDGESTVYINTRKGYSTECPNVIHFFKNFNLTVEDENQMMDMILARKMEPTKAAQKWLKENVPKVEKWLIDVKLSNGTPVKIDELKNKFASLSP</sequence>
<dbReference type="NCBIfam" id="TIGR03414">
    <property type="entry name" value="ABC_choline_bnd"/>
    <property type="match status" value="1"/>
</dbReference>
<dbReference type="Gene3D" id="3.40.190.100">
    <property type="entry name" value="Glycine betaine-binding periplasmic protein, domain 2"/>
    <property type="match status" value="1"/>
</dbReference>
<dbReference type="Pfam" id="PF04069">
    <property type="entry name" value="OpuAC"/>
    <property type="match status" value="1"/>
</dbReference>
<protein>
    <submittedName>
        <fullName evidence="3">Glycine/betaine ABC transporter substrate-binding protein</fullName>
    </submittedName>
</protein>
<feature type="domain" description="ABC-type glycine betaine transport system substrate-binding" evidence="2">
    <location>
        <begin position="26"/>
        <end position="280"/>
    </location>
</feature>
<evidence type="ECO:0000313" key="4">
    <source>
        <dbReference type="Proteomes" id="UP000184731"/>
    </source>
</evidence>
<dbReference type="GO" id="GO:0043190">
    <property type="term" value="C:ATP-binding cassette (ABC) transporter complex"/>
    <property type="evidence" value="ECO:0007669"/>
    <property type="project" value="InterPro"/>
</dbReference>
<feature type="signal peptide" evidence="1">
    <location>
        <begin position="1"/>
        <end position="21"/>
    </location>
</feature>
<keyword evidence="4" id="KW-1185">Reference proteome</keyword>
<dbReference type="GO" id="GO:0042597">
    <property type="term" value="C:periplasmic space"/>
    <property type="evidence" value="ECO:0007669"/>
    <property type="project" value="InterPro"/>
</dbReference>
<dbReference type="SUPFAM" id="SSF53850">
    <property type="entry name" value="Periplasmic binding protein-like II"/>
    <property type="match status" value="1"/>
</dbReference>
<keyword evidence="1" id="KW-0732">Signal</keyword>
<dbReference type="KEGG" id="saqi:AXG55_13030"/>
<dbReference type="Proteomes" id="UP000184731">
    <property type="component" value="Chromosome"/>
</dbReference>
<feature type="chain" id="PRO_5013267477" evidence="1">
    <location>
        <begin position="22"/>
        <end position="314"/>
    </location>
</feature>
<accession>A0A1L4D3K5</accession>